<dbReference type="InParanoid" id="A0A409YVA4"/>
<dbReference type="Gene3D" id="1.50.10.100">
    <property type="entry name" value="Chondroitin AC/alginate lyase"/>
    <property type="match status" value="2"/>
</dbReference>
<dbReference type="InterPro" id="IPR008929">
    <property type="entry name" value="Chondroitin_lyas"/>
</dbReference>
<dbReference type="Gene3D" id="2.70.98.10">
    <property type="match status" value="2"/>
</dbReference>
<dbReference type="InterPro" id="IPR014718">
    <property type="entry name" value="GH-type_carb-bd"/>
</dbReference>
<evidence type="ECO:0000259" key="7">
    <source>
        <dbReference type="Pfam" id="PF08124"/>
    </source>
</evidence>
<dbReference type="GO" id="GO:0030246">
    <property type="term" value="F:carbohydrate binding"/>
    <property type="evidence" value="ECO:0007669"/>
    <property type="project" value="InterPro"/>
</dbReference>
<proteinExistence type="inferred from homology"/>
<accession>A0A409YVA4</accession>
<evidence type="ECO:0000256" key="2">
    <source>
        <dbReference type="ARBA" id="ARBA00022729"/>
    </source>
</evidence>
<feature type="domain" description="Polysaccharide lyase family 8 central" evidence="5">
    <location>
        <begin position="1092"/>
        <end position="1337"/>
    </location>
</feature>
<dbReference type="Proteomes" id="UP000284842">
    <property type="component" value="Unassembled WGS sequence"/>
</dbReference>
<keyword evidence="3" id="KW-0456">Lyase</keyword>
<evidence type="ECO:0000256" key="1">
    <source>
        <dbReference type="ARBA" id="ARBA00006699"/>
    </source>
</evidence>
<keyword evidence="9" id="KW-1185">Reference proteome</keyword>
<dbReference type="PANTHER" id="PTHR38481">
    <property type="entry name" value="HYALURONATE LYASE"/>
    <property type="match status" value="1"/>
</dbReference>
<dbReference type="GO" id="GO:0005576">
    <property type="term" value="C:extracellular region"/>
    <property type="evidence" value="ECO:0007669"/>
    <property type="project" value="InterPro"/>
</dbReference>
<dbReference type="OrthoDB" id="5980780at2759"/>
<evidence type="ECO:0000259" key="6">
    <source>
        <dbReference type="Pfam" id="PF02884"/>
    </source>
</evidence>
<sequence>MQERRIATIFDALRPFMSTSDVAAWLQTLDSDGKWPDSEVDYTVGCMARRANWPAEVHWRRILLMSAAWHGDPNGSTNNFTGSIALQNAISKAMDFWFHRDLTNLQCIHSGGTASCPCDDPQNTFWNTNWFSNVILVPRDVGQVCLLLNTAVLTDYQVGKCKEMTGRSYDLFGQPFGFLEGANILDIARLGVDGALLTSNTTLISDAYNRIHLEMTLKNEVKADGIRPDGSFGQHKGLLYNGNYGKDFINGLVDLELVAVGTEFAASADIKASLETLIDGSKWMAVRNTLTKTTHWDLSALSRFLMFPVADLQATSGLRLTMTSLEQLGQKWGSSIITDFIQSMSKDTTSANAGDLVGNRHFYANDYMPFGFHLSDNAVRTYIRGDEYEDIAAAWDWYLIPGATIDYGATPLTCSTTKVTGLESFVGGVSDGTIGISLMLYTNPRTGNLKWQKAWFFLNDDVQHVTLSDLSTVSNTSAIRSVIEQRRQRGPVYLDDNQVPSATRSSARSLWHGDVGYVFSDVGTVGQLVVQTQEVTGNWATIGTSTQPNTTVRLFSAWIEHSNTSVPLSYSVLPGISRSKFNSKQRKLGIKTLQNDDNISAIFDEANKVIYAVFWQPTGGTITFAPKRSKGRSGSISLVAKDNIALIYKVDQREITVSDPSQSLTNTVISLMEGGQKSHNRGGHHSPGSSHGKTLQIEFPQGGMGGKSVTKSITCTSLASRRYMYKSIYTIGLTISNRLSSLDSSGKWPDSEVDYTTGCDARRANWPAQTHWQRILIMAGAWYGGIKGADQLRNDTTLLNGISSSMNYWFNRDFTNVACLDAGGTSSCPCSNPDNSLWNTNWFSNVGYSALLLDSWPSDSTSHQIILIPELVSQVCLLVEQTLTTSQRNNCIRMTDRSYNTFGRTINGLGTLTGANTLDVAKIGIDEALLTTNSTLLADAYRRVHLELQVKNAIKSDGIRADGSFGQHGGILYNGNYGKDYTNDVLDLEVEAAGTSFAAGSDSKAAFEALFDGDKWMIYMNSNSGVLHWDYSALGRFISFPVIDAQATGSIKINLTEVLELGQLWDSKPIIEFSHSLSEASGNANAGSLVGNRMFYANDYMVHRGTKYVSTLKMYSRRTQNTECVNSQNPKGFHLADGALRTYLSGDEYEDIAAAWDWNLVPGITVDYNATILECGTTQQTGVETIVGGVSDGQSGLAVMKFTNPVTKSLSWQKAWFFLDDDIQHVMVSGISSTSSPVYTVLDQRKNMGNLVIDNASRREGMTSVLGIQTLWHGDVGYAFVDNSNSSALTVQVGPKTGDWSLIGTSTQPPTTVDIFAAWIEHRQLSAPFAYTAFPGTTQEEFTRKLQDFSTETLSNTPSVSAVFDNRHQTAMVAFWSARGGTVTFKPRNCSPVTLSSDKGVLVMYRVESGDITISDPSQSSSQVNVLLTVGRGGTPPMWGTPDLTRSISFNLPTGGQAGRSITKNVRA</sequence>
<feature type="domain" description="Polysaccharide lyase family 8 central" evidence="5">
    <location>
        <begin position="364"/>
        <end position="577"/>
    </location>
</feature>
<feature type="domain" description="Polysaccharide lyase family 8 C-terminal" evidence="6">
    <location>
        <begin position="593"/>
        <end position="666"/>
    </location>
</feature>
<feature type="domain" description="Polysaccharide lyase family 8 C-terminal" evidence="6">
    <location>
        <begin position="1354"/>
        <end position="1424"/>
    </location>
</feature>
<comment type="similarity">
    <text evidence="1">Belongs to the polysaccharide lyase 8 family.</text>
</comment>
<dbReference type="Pfam" id="PF02884">
    <property type="entry name" value="Lyase_8_C"/>
    <property type="match status" value="2"/>
</dbReference>
<evidence type="ECO:0000313" key="9">
    <source>
        <dbReference type="Proteomes" id="UP000284842"/>
    </source>
</evidence>
<dbReference type="InterPro" id="IPR004103">
    <property type="entry name" value="Lyase_8_C"/>
</dbReference>
<dbReference type="InterPro" id="IPR011071">
    <property type="entry name" value="Lyase_8-like_C"/>
</dbReference>
<dbReference type="GO" id="GO:0005975">
    <property type="term" value="P:carbohydrate metabolic process"/>
    <property type="evidence" value="ECO:0007669"/>
    <property type="project" value="InterPro"/>
</dbReference>
<organism evidence="8 9">
    <name type="scientific">Panaeolus cyanescens</name>
    <dbReference type="NCBI Taxonomy" id="181874"/>
    <lineage>
        <taxon>Eukaryota</taxon>
        <taxon>Fungi</taxon>
        <taxon>Dikarya</taxon>
        <taxon>Basidiomycota</taxon>
        <taxon>Agaricomycotina</taxon>
        <taxon>Agaricomycetes</taxon>
        <taxon>Agaricomycetidae</taxon>
        <taxon>Agaricales</taxon>
        <taxon>Agaricineae</taxon>
        <taxon>Galeropsidaceae</taxon>
        <taxon>Panaeolus</taxon>
    </lineage>
</organism>
<dbReference type="Pfam" id="PF08124">
    <property type="entry name" value="Lyase_8_N"/>
    <property type="match status" value="2"/>
</dbReference>
<dbReference type="Gene3D" id="2.60.220.10">
    <property type="entry name" value="Polysaccharide lyase family 8-like, C-terminal"/>
    <property type="match status" value="2"/>
</dbReference>
<evidence type="ECO:0000259" key="5">
    <source>
        <dbReference type="Pfam" id="PF02278"/>
    </source>
</evidence>
<keyword evidence="2" id="KW-0732">Signal</keyword>
<dbReference type="InterPro" id="IPR012970">
    <property type="entry name" value="Lyase_8_alpha_N"/>
</dbReference>
<evidence type="ECO:0000313" key="8">
    <source>
        <dbReference type="EMBL" id="PPR06899.1"/>
    </source>
</evidence>
<dbReference type="PANTHER" id="PTHR38481:SF1">
    <property type="entry name" value="HYALURONATE LYASE"/>
    <property type="match status" value="1"/>
</dbReference>
<evidence type="ECO:0008006" key="10">
    <source>
        <dbReference type="Google" id="ProtNLM"/>
    </source>
</evidence>
<dbReference type="InterPro" id="IPR011013">
    <property type="entry name" value="Gal_mutarotase_sf_dom"/>
</dbReference>
<feature type="region of interest" description="Disordered" evidence="4">
    <location>
        <begin position="674"/>
        <end position="694"/>
    </location>
</feature>
<dbReference type="InterPro" id="IPR038970">
    <property type="entry name" value="Lyase_8"/>
</dbReference>
<feature type="domain" description="Polysaccharide lyase 8 N-terminal alpha-helical" evidence="7">
    <location>
        <begin position="876"/>
        <end position="998"/>
    </location>
</feature>
<comment type="caution">
    <text evidence="8">The sequence shown here is derived from an EMBL/GenBank/DDBJ whole genome shotgun (WGS) entry which is preliminary data.</text>
</comment>
<reference evidence="8 9" key="1">
    <citation type="journal article" date="2018" name="Evol. Lett.">
        <title>Horizontal gene cluster transfer increased hallucinogenic mushroom diversity.</title>
        <authorList>
            <person name="Reynolds H.T."/>
            <person name="Vijayakumar V."/>
            <person name="Gluck-Thaler E."/>
            <person name="Korotkin H.B."/>
            <person name="Matheny P.B."/>
            <person name="Slot J.C."/>
        </authorList>
    </citation>
    <scope>NUCLEOTIDE SEQUENCE [LARGE SCALE GENOMIC DNA]</scope>
    <source>
        <strain evidence="8 9">2629</strain>
    </source>
</reference>
<name>A0A409YVA4_9AGAR</name>
<feature type="domain" description="Polysaccharide lyase 8 N-terminal alpha-helical" evidence="7">
    <location>
        <begin position="123"/>
        <end position="281"/>
    </location>
</feature>
<dbReference type="GO" id="GO:0016837">
    <property type="term" value="F:carbon-oxygen lyase activity, acting on polysaccharides"/>
    <property type="evidence" value="ECO:0007669"/>
    <property type="project" value="UniProtKB-ARBA"/>
</dbReference>
<evidence type="ECO:0000256" key="3">
    <source>
        <dbReference type="ARBA" id="ARBA00023239"/>
    </source>
</evidence>
<dbReference type="SUPFAM" id="SSF74650">
    <property type="entry name" value="Galactose mutarotase-like"/>
    <property type="match status" value="2"/>
</dbReference>
<protein>
    <recommendedName>
        <fullName evidence="10">Polysaccharide lyase family 8 protein</fullName>
    </recommendedName>
</protein>
<dbReference type="InterPro" id="IPR003159">
    <property type="entry name" value="Lyase_8_central_dom"/>
</dbReference>
<gene>
    <name evidence="8" type="ORF">CVT24_011589</name>
</gene>
<dbReference type="EMBL" id="NHTK01000564">
    <property type="protein sequence ID" value="PPR06899.1"/>
    <property type="molecule type" value="Genomic_DNA"/>
</dbReference>
<dbReference type="Pfam" id="PF02278">
    <property type="entry name" value="Lyase_8"/>
    <property type="match status" value="2"/>
</dbReference>
<evidence type="ECO:0000256" key="4">
    <source>
        <dbReference type="SAM" id="MobiDB-lite"/>
    </source>
</evidence>
<dbReference type="SUPFAM" id="SSF48230">
    <property type="entry name" value="Chondroitin AC/alginate lyase"/>
    <property type="match status" value="2"/>
</dbReference>
<dbReference type="SUPFAM" id="SSF49863">
    <property type="entry name" value="Hyaluronate lyase-like, C-terminal domain"/>
    <property type="match status" value="2"/>
</dbReference>